<dbReference type="EMBL" id="QNUK01000378">
    <property type="protein sequence ID" value="KAF5894358.1"/>
    <property type="molecule type" value="Genomic_DNA"/>
</dbReference>
<name>A0A8J4TPB3_CLAMG</name>
<proteinExistence type="predicted"/>
<keyword evidence="2" id="KW-1185">Reference proteome</keyword>
<protein>
    <submittedName>
        <fullName evidence="1">Uncharacterized protein</fullName>
    </submittedName>
</protein>
<comment type="caution">
    <text evidence="1">The sequence shown here is derived from an EMBL/GenBank/DDBJ whole genome shotgun (WGS) entry which is preliminary data.</text>
</comment>
<organism evidence="1 2">
    <name type="scientific">Clarias magur</name>
    <name type="common">Asian catfish</name>
    <name type="synonym">Macropteronotus magur</name>
    <dbReference type="NCBI Taxonomy" id="1594786"/>
    <lineage>
        <taxon>Eukaryota</taxon>
        <taxon>Metazoa</taxon>
        <taxon>Chordata</taxon>
        <taxon>Craniata</taxon>
        <taxon>Vertebrata</taxon>
        <taxon>Euteleostomi</taxon>
        <taxon>Actinopterygii</taxon>
        <taxon>Neopterygii</taxon>
        <taxon>Teleostei</taxon>
        <taxon>Ostariophysi</taxon>
        <taxon>Siluriformes</taxon>
        <taxon>Clariidae</taxon>
        <taxon>Clarias</taxon>
    </lineage>
</organism>
<accession>A0A8J4TPB3</accession>
<evidence type="ECO:0000313" key="2">
    <source>
        <dbReference type="Proteomes" id="UP000727407"/>
    </source>
</evidence>
<sequence length="86" mass="9429">MVALTWHARIKRGQPHTVPHNTLTQKPLGLVEANALISGRSRSGAKGRIVRELSHPKTAFQWDKFGGAEENVGPTAQLVESSYIVE</sequence>
<gene>
    <name evidence="1" type="ORF">DAT39_015930</name>
</gene>
<dbReference type="AlphaFoldDB" id="A0A8J4TPB3"/>
<evidence type="ECO:0000313" key="1">
    <source>
        <dbReference type="EMBL" id="KAF5894358.1"/>
    </source>
</evidence>
<dbReference type="Proteomes" id="UP000727407">
    <property type="component" value="Unassembled WGS sequence"/>
</dbReference>
<reference evidence="1" key="1">
    <citation type="submission" date="2020-07" db="EMBL/GenBank/DDBJ databases">
        <title>Clarias magur genome sequencing, assembly and annotation.</title>
        <authorList>
            <person name="Kushwaha B."/>
            <person name="Kumar R."/>
            <person name="Das P."/>
            <person name="Joshi C.G."/>
            <person name="Kumar D."/>
            <person name="Nagpure N.S."/>
            <person name="Pandey M."/>
            <person name="Agarwal S."/>
            <person name="Srivastava S."/>
            <person name="Singh M."/>
            <person name="Sahoo L."/>
            <person name="Jayasankar P."/>
            <person name="Meher P.K."/>
            <person name="Koringa P.G."/>
            <person name="Iquebal M.A."/>
            <person name="Das S.P."/>
            <person name="Bit A."/>
            <person name="Patnaik S."/>
            <person name="Patel N."/>
            <person name="Shah T.M."/>
            <person name="Hinsu A."/>
            <person name="Jena J.K."/>
        </authorList>
    </citation>
    <scope>NUCLEOTIDE SEQUENCE</scope>
    <source>
        <strain evidence="1">CIFAMagur01</strain>
        <tissue evidence="1">Testis</tissue>
    </source>
</reference>